<proteinExistence type="predicted"/>
<evidence type="ECO:0008006" key="2">
    <source>
        <dbReference type="Google" id="ProtNLM"/>
    </source>
</evidence>
<dbReference type="EMBL" id="CP157353">
    <property type="protein sequence ID" value="XBM04148.1"/>
    <property type="molecule type" value="Genomic_DNA"/>
</dbReference>
<protein>
    <recommendedName>
        <fullName evidence="2">CHAT domain-containing protein</fullName>
    </recommendedName>
</protein>
<organism evidence="1">
    <name type="scientific">Bacillus sp. BS1807G30</name>
    <dbReference type="NCBI Taxonomy" id="3153756"/>
    <lineage>
        <taxon>Bacteria</taxon>
        <taxon>Bacillati</taxon>
        <taxon>Bacillota</taxon>
        <taxon>Bacilli</taxon>
        <taxon>Bacillales</taxon>
        <taxon>Bacillaceae</taxon>
        <taxon>Bacillus</taxon>
    </lineage>
</organism>
<accession>A0AAU7FKL4</accession>
<name>A0AAU7FKL4_9BACI</name>
<evidence type="ECO:0000313" key="1">
    <source>
        <dbReference type="EMBL" id="XBM04148.1"/>
    </source>
</evidence>
<dbReference type="RefSeq" id="WP_348936396.1">
    <property type="nucleotide sequence ID" value="NZ_CP157353.1"/>
</dbReference>
<reference evidence="1" key="1">
    <citation type="submission" date="2024-05" db="EMBL/GenBank/DDBJ databases">
        <authorList>
            <person name="Liu Z."/>
        </authorList>
    </citation>
    <scope>NUCLEOTIDE SEQUENCE</scope>
    <source>
        <strain evidence="1">BS1807G30</strain>
    </source>
</reference>
<sequence>MDISKINQFNLNYYVIFNAEKPSEEYLPITDQPFTKFYEGAIHGFDPELENVLPAIEYCLHLPRNGLDTLDLPPIVIEKGYEVPHSIILIPSYNLSEVVKSPMVVQYPPTLFISEDNFIESARKLTAGCETLLGHIKITDLSNDSLSYHWETITKLMNKLDDNKKAPLNSKAKLLSGKAKSTIPLFYNANQLVAFDNIFESIKRNDFSKESVFFQTIQLNSHINAIAYFEKEENYSPSEEEFLEVLYKQMSLASIPIIITLTGIANRHRPRNIKDNKLENTEKNVVDLLGIHRATARNGYWLDSGYLPKEIFIELNQLEKHCQEINISNKYVWNSMKRIGRILSSHLGEEGLKILGRASHITAFTDFPIGIAVLPGYDDPLCCIKSISYKSLTPLTRALQMELPRVGEIYIGKGFKVVIAECLLPDDPIKNASDNAWKMAVDMLNSNQNVEVSYSEIGNVLELKKFLTENFDADILIISAHGYYDDKHNLSGLWIGSEIWFAADNEIVVPPIVILSACHVAPRGAGAVTVTDLLHRNGAKAILGTLIPVNVFRNALLTIRLFVYICEALKERGNFRTLSDAWKWVVSSNAVNEVLASSKALQKWAQSKENGHSILEDFSLERSKGRLRTGFFYADTISILGEMAKESGIENEFESLISSQGVFPESSFYIWSGSPESVILTEPIFEGFNL</sequence>
<dbReference type="AlphaFoldDB" id="A0AAU7FKL4"/>
<gene>
    <name evidence="1" type="ORF">ABG082_18785</name>
</gene>